<dbReference type="Proteomes" id="UP000291758">
    <property type="component" value="Chromosome"/>
</dbReference>
<proteinExistence type="predicted"/>
<evidence type="ECO:0000313" key="3">
    <source>
        <dbReference type="Proteomes" id="UP000291758"/>
    </source>
</evidence>
<gene>
    <name evidence="2" type="ORF">ET495_14415</name>
</gene>
<feature type="transmembrane region" description="Helical" evidence="1">
    <location>
        <begin position="65"/>
        <end position="90"/>
    </location>
</feature>
<keyword evidence="1" id="KW-0812">Transmembrane</keyword>
<evidence type="ECO:0008006" key="4">
    <source>
        <dbReference type="Google" id="ProtNLM"/>
    </source>
</evidence>
<feature type="transmembrane region" description="Helical" evidence="1">
    <location>
        <begin position="35"/>
        <end position="53"/>
    </location>
</feature>
<organism evidence="2 3">
    <name type="scientific">Xylanimonas allomyrinae</name>
    <dbReference type="NCBI Taxonomy" id="2509459"/>
    <lineage>
        <taxon>Bacteria</taxon>
        <taxon>Bacillati</taxon>
        <taxon>Actinomycetota</taxon>
        <taxon>Actinomycetes</taxon>
        <taxon>Micrococcales</taxon>
        <taxon>Promicromonosporaceae</taxon>
        <taxon>Xylanimonas</taxon>
    </lineage>
</organism>
<keyword evidence="1" id="KW-1133">Transmembrane helix</keyword>
<name>A0A4P6ERS3_9MICO</name>
<evidence type="ECO:0000313" key="2">
    <source>
        <dbReference type="EMBL" id="QAY64209.1"/>
    </source>
</evidence>
<reference evidence="2 3" key="1">
    <citation type="submission" date="2019-01" db="EMBL/GenBank/DDBJ databases">
        <title>Genome sequencing of strain 2JSPR-7.</title>
        <authorList>
            <person name="Heo J."/>
            <person name="Kim S.-J."/>
            <person name="Kim J.-S."/>
            <person name="Hong S.-B."/>
            <person name="Kwon S.-W."/>
        </authorList>
    </citation>
    <scope>NUCLEOTIDE SEQUENCE [LARGE SCALE GENOMIC DNA]</scope>
    <source>
        <strain evidence="2 3">2JSPR-7</strain>
    </source>
</reference>
<protein>
    <recommendedName>
        <fullName evidence="4">DUF4190 domain-containing protein</fullName>
    </recommendedName>
</protein>
<evidence type="ECO:0000256" key="1">
    <source>
        <dbReference type="SAM" id="Phobius"/>
    </source>
</evidence>
<dbReference type="RefSeq" id="WP_129205362.1">
    <property type="nucleotide sequence ID" value="NZ_CP035495.1"/>
</dbReference>
<dbReference type="EMBL" id="CP035495">
    <property type="protein sequence ID" value="QAY64209.1"/>
    <property type="molecule type" value="Genomic_DNA"/>
</dbReference>
<keyword evidence="3" id="KW-1185">Reference proteome</keyword>
<sequence length="94" mass="9211">MSASADRREPLAVVALALAVTGVVTFLLVPMGVAIALVPTLCVLAVASSVVAVRRIGTAGGRGRGLATAGFLVGGACLVAFGTLLVMGVLTSAF</sequence>
<dbReference type="KEGG" id="xyl:ET495_14415"/>
<accession>A0A4P6ERS3</accession>
<feature type="transmembrane region" description="Helical" evidence="1">
    <location>
        <begin position="12"/>
        <end position="29"/>
    </location>
</feature>
<dbReference type="AlphaFoldDB" id="A0A4P6ERS3"/>
<keyword evidence="1" id="KW-0472">Membrane</keyword>